<dbReference type="AlphaFoldDB" id="A0A1H2GKB1"/>
<dbReference type="CDD" id="cd02247">
    <property type="entry name" value="cupin_pirin_C"/>
    <property type="match status" value="1"/>
</dbReference>
<feature type="binding site" evidence="2">
    <location>
        <position position="113"/>
    </location>
    <ligand>
        <name>Fe cation</name>
        <dbReference type="ChEBI" id="CHEBI:24875"/>
    </ligand>
</feature>
<keyword evidence="2" id="KW-0479">Metal-binding</keyword>
<dbReference type="SUPFAM" id="SSF51182">
    <property type="entry name" value="RmlC-like cupins"/>
    <property type="match status" value="1"/>
</dbReference>
<protein>
    <recommendedName>
        <fullName evidence="8">Pirin N-terminal domain-containing protein</fullName>
    </recommendedName>
</protein>
<dbReference type="GO" id="GO:0046872">
    <property type="term" value="F:metal ion binding"/>
    <property type="evidence" value="ECO:0007669"/>
    <property type="project" value="UniProtKB-KW"/>
</dbReference>
<dbReference type="EMBL" id="FNLN01000033">
    <property type="protein sequence ID" value="SDU20050.1"/>
    <property type="molecule type" value="Genomic_DNA"/>
</dbReference>
<dbReference type="Proteomes" id="UP000182882">
    <property type="component" value="Unassembled WGS sequence"/>
</dbReference>
<feature type="domain" description="Pirin C-terminal" evidence="5">
    <location>
        <begin position="190"/>
        <end position="292"/>
    </location>
</feature>
<evidence type="ECO:0000259" key="5">
    <source>
        <dbReference type="Pfam" id="PF05726"/>
    </source>
</evidence>
<proteinExistence type="inferred from homology"/>
<dbReference type="InterPro" id="IPR008778">
    <property type="entry name" value="Pirin_C_dom"/>
</dbReference>
<organism evidence="6 7">
    <name type="scientific">Nitrosomonas ureae</name>
    <dbReference type="NCBI Taxonomy" id="44577"/>
    <lineage>
        <taxon>Bacteria</taxon>
        <taxon>Pseudomonadati</taxon>
        <taxon>Pseudomonadota</taxon>
        <taxon>Betaproteobacteria</taxon>
        <taxon>Nitrosomonadales</taxon>
        <taxon>Nitrosomonadaceae</taxon>
        <taxon>Nitrosomonas</taxon>
    </lineage>
</organism>
<evidence type="ECO:0000313" key="6">
    <source>
        <dbReference type="EMBL" id="SDU20050.1"/>
    </source>
</evidence>
<feature type="binding site" evidence="2">
    <location>
        <position position="71"/>
    </location>
    <ligand>
        <name>Fe cation</name>
        <dbReference type="ChEBI" id="CHEBI:24875"/>
    </ligand>
</feature>
<dbReference type="RefSeq" id="WP_201011889.1">
    <property type="nucleotide sequence ID" value="NZ_CP013341.1"/>
</dbReference>
<evidence type="ECO:0000259" key="4">
    <source>
        <dbReference type="Pfam" id="PF02678"/>
    </source>
</evidence>
<keyword evidence="7" id="KW-1185">Reference proteome</keyword>
<comment type="cofactor">
    <cofactor evidence="2">
        <name>Fe cation</name>
        <dbReference type="ChEBI" id="CHEBI:24875"/>
    </cofactor>
    <text evidence="2">Binds 1 Fe cation per subunit.</text>
</comment>
<dbReference type="PIRSF" id="PIRSF006232">
    <property type="entry name" value="Pirin"/>
    <property type="match status" value="1"/>
</dbReference>
<feature type="domain" description="Pirin N-terminal" evidence="4">
    <location>
        <begin position="34"/>
        <end position="135"/>
    </location>
</feature>
<feature type="binding site" evidence="2">
    <location>
        <position position="115"/>
    </location>
    <ligand>
        <name>Fe cation</name>
        <dbReference type="ChEBI" id="CHEBI:24875"/>
    </ligand>
</feature>
<sequence length="295" mass="32111">MPTEPGVSIKKLLSIQKNANQHWVGDGFPVRTLFSYSALGSVISPFLLFDYAGPMEFSPTEQRHGVREHPHRGFETVTIVYSGEVEHRDSSGAGGKIGPGDVQWMTAASGLVHEEFHGRDFARHGGILEMVQLWVNLPARDKMSPPRYQSILNCQIPAIDLPNHQGKLRVIAGEFDGIAGPAHTFTPINVWDLRLTGNQPIELAVPDGYNTLLAVLKGSVRVNGSEIIDTAEVGLFERPGDYISIDSAPDTIALLLCGEPIDEPIVGSGPFVMNTAEEIRQAMTDYQSGKMGKIA</sequence>
<dbReference type="InterPro" id="IPR012093">
    <property type="entry name" value="Pirin"/>
</dbReference>
<keyword evidence="2" id="KW-0408">Iron</keyword>
<dbReference type="InterPro" id="IPR011051">
    <property type="entry name" value="RmlC_Cupin_sf"/>
</dbReference>
<dbReference type="InterPro" id="IPR014710">
    <property type="entry name" value="RmlC-like_jellyroll"/>
</dbReference>
<feature type="binding site" evidence="2">
    <location>
        <position position="69"/>
    </location>
    <ligand>
        <name>Fe cation</name>
        <dbReference type="ChEBI" id="CHEBI:24875"/>
    </ligand>
</feature>
<dbReference type="Gene3D" id="2.60.120.10">
    <property type="entry name" value="Jelly Rolls"/>
    <property type="match status" value="2"/>
</dbReference>
<accession>A0A1H2GKB1</accession>
<comment type="similarity">
    <text evidence="1 3">Belongs to the pirin family.</text>
</comment>
<name>A0A1H2GKB1_9PROT</name>
<dbReference type="PANTHER" id="PTHR43594">
    <property type="entry name" value="QUERCETIN 2,3-DIOXYGENASE"/>
    <property type="match status" value="1"/>
</dbReference>
<evidence type="ECO:0008006" key="8">
    <source>
        <dbReference type="Google" id="ProtNLM"/>
    </source>
</evidence>
<dbReference type="InterPro" id="IPR053186">
    <property type="entry name" value="QDO-related"/>
</dbReference>
<dbReference type="InterPro" id="IPR003829">
    <property type="entry name" value="Pirin_N_dom"/>
</dbReference>
<dbReference type="CDD" id="cd02909">
    <property type="entry name" value="cupin_pirin_N"/>
    <property type="match status" value="1"/>
</dbReference>
<evidence type="ECO:0000313" key="7">
    <source>
        <dbReference type="Proteomes" id="UP000182882"/>
    </source>
</evidence>
<evidence type="ECO:0000256" key="3">
    <source>
        <dbReference type="RuleBase" id="RU003457"/>
    </source>
</evidence>
<evidence type="ECO:0000256" key="2">
    <source>
        <dbReference type="PIRSR" id="PIRSR006232-1"/>
    </source>
</evidence>
<dbReference type="PANTHER" id="PTHR43594:SF1">
    <property type="entry name" value="QUERCETIN 2,3-DIOXYGENASE PA2418-RELATED"/>
    <property type="match status" value="1"/>
</dbReference>
<reference evidence="7" key="1">
    <citation type="submission" date="2016-10" db="EMBL/GenBank/DDBJ databases">
        <authorList>
            <person name="Varghese N."/>
            <person name="Submissions S."/>
        </authorList>
    </citation>
    <scope>NUCLEOTIDE SEQUENCE [LARGE SCALE GENOMIC DNA]</scope>
    <source>
        <strain evidence="7">Nm10</strain>
    </source>
</reference>
<dbReference type="Pfam" id="PF02678">
    <property type="entry name" value="Pirin"/>
    <property type="match status" value="1"/>
</dbReference>
<evidence type="ECO:0000256" key="1">
    <source>
        <dbReference type="ARBA" id="ARBA00008416"/>
    </source>
</evidence>
<gene>
    <name evidence="6" type="ORF">SAMN05216406_13327</name>
</gene>
<dbReference type="Pfam" id="PF05726">
    <property type="entry name" value="Pirin_C"/>
    <property type="match status" value="1"/>
</dbReference>